<reference evidence="4" key="2">
    <citation type="submission" date="2025-08" db="UniProtKB">
        <authorList>
            <consortium name="Ensembl"/>
        </authorList>
    </citation>
    <scope>IDENTIFICATION</scope>
</reference>
<dbReference type="Proteomes" id="UP000694411">
    <property type="component" value="Chromosome 3"/>
</dbReference>
<dbReference type="AlphaFoldDB" id="A0A8D2JTZ5"/>
<evidence type="ECO:0000313" key="4">
    <source>
        <dbReference type="Ensembl" id="ENSTGEP00000001328.1"/>
    </source>
</evidence>
<dbReference type="PANTHER" id="PTHR21237:SF25">
    <property type="entry name" value="GRPE PROTEIN HOMOLOG 1, MITOCHONDRIAL"/>
    <property type="match status" value="1"/>
</dbReference>
<dbReference type="GO" id="GO:0042803">
    <property type="term" value="F:protein homodimerization activity"/>
    <property type="evidence" value="ECO:0007669"/>
    <property type="project" value="InterPro"/>
</dbReference>
<keyword evidence="2" id="KW-0143">Chaperone</keyword>
<reference evidence="4" key="1">
    <citation type="submission" date="2018-05" db="EMBL/GenBank/DDBJ databases">
        <title>Whole genome of Theropithecus gelada.</title>
        <authorList>
            <person name="Chiou K.L."/>
            <person name="Snyder-Mackler N."/>
        </authorList>
    </citation>
    <scope>NUCLEOTIDE SEQUENCE [LARGE SCALE GENOMIC DNA]</scope>
</reference>
<proteinExistence type="inferred from homology"/>
<dbReference type="GO" id="GO:0051087">
    <property type="term" value="F:protein-folding chaperone binding"/>
    <property type="evidence" value="ECO:0007669"/>
    <property type="project" value="InterPro"/>
</dbReference>
<dbReference type="GO" id="GO:0000774">
    <property type="term" value="F:adenyl-nucleotide exchange factor activity"/>
    <property type="evidence" value="ECO:0007669"/>
    <property type="project" value="InterPro"/>
</dbReference>
<dbReference type="GO" id="GO:0030150">
    <property type="term" value="P:protein import into mitochondrial matrix"/>
    <property type="evidence" value="ECO:0007669"/>
    <property type="project" value="TreeGrafter"/>
</dbReference>
<protein>
    <submittedName>
        <fullName evidence="4">Uncharacterized protein</fullName>
    </submittedName>
</protein>
<sequence>MRSEAVEIALSSLNLCHKEQKPSQFCTQLQNKRTVASTWKRTWIQTKWGTDTPSTDKILMEEVKSEEQLKEAVEEDKQALADTEGSQQSSQILVEAANMYSIQGFCKDSLEVADVLEKATLCVPEEEIKDNNPHLKNLCETLTMSEVQSQEVFTCGLFFIFVHIRQAMHFSHMKTQKELSPVVLVTKVRFKLHGQFLRPALVGVVKKA</sequence>
<comment type="similarity">
    <text evidence="1 3">Belongs to the GrpE family.</text>
</comment>
<dbReference type="PANTHER" id="PTHR21237">
    <property type="entry name" value="GRPE PROTEIN"/>
    <property type="match status" value="1"/>
</dbReference>
<dbReference type="GO" id="GO:0001405">
    <property type="term" value="C:PAM complex, Tim23 associated import motor"/>
    <property type="evidence" value="ECO:0007669"/>
    <property type="project" value="TreeGrafter"/>
</dbReference>
<name>A0A8D2JTZ5_THEGE</name>
<dbReference type="Ensembl" id="ENSTGET00000001688.1">
    <property type="protein sequence ID" value="ENSTGEP00000001328.1"/>
    <property type="gene ID" value="ENSTGEG00000001246.1"/>
</dbReference>
<evidence type="ECO:0000313" key="5">
    <source>
        <dbReference type="Proteomes" id="UP000694411"/>
    </source>
</evidence>
<organism evidence="4 5">
    <name type="scientific">Theropithecus gelada</name>
    <name type="common">Gelada baboon</name>
    <dbReference type="NCBI Taxonomy" id="9565"/>
    <lineage>
        <taxon>Eukaryota</taxon>
        <taxon>Metazoa</taxon>
        <taxon>Chordata</taxon>
        <taxon>Craniata</taxon>
        <taxon>Vertebrata</taxon>
        <taxon>Euteleostomi</taxon>
        <taxon>Mammalia</taxon>
        <taxon>Eutheria</taxon>
        <taxon>Euarchontoglires</taxon>
        <taxon>Primates</taxon>
        <taxon>Haplorrhini</taxon>
        <taxon>Catarrhini</taxon>
        <taxon>Cercopithecidae</taxon>
        <taxon>Cercopithecinae</taxon>
        <taxon>Theropithecus</taxon>
    </lineage>
</organism>
<dbReference type="PRINTS" id="PR00773">
    <property type="entry name" value="GRPEPROTEIN"/>
</dbReference>
<evidence type="ECO:0000256" key="2">
    <source>
        <dbReference type="ARBA" id="ARBA00023186"/>
    </source>
</evidence>
<dbReference type="InterPro" id="IPR013805">
    <property type="entry name" value="GrpE_CC"/>
</dbReference>
<dbReference type="Gene3D" id="3.90.20.20">
    <property type="match status" value="1"/>
</dbReference>
<evidence type="ECO:0000256" key="1">
    <source>
        <dbReference type="ARBA" id="ARBA00009054"/>
    </source>
</evidence>
<evidence type="ECO:0000256" key="3">
    <source>
        <dbReference type="RuleBase" id="RU004478"/>
    </source>
</evidence>
<dbReference type="InterPro" id="IPR000740">
    <property type="entry name" value="GrpE"/>
</dbReference>
<dbReference type="GO" id="GO:0051082">
    <property type="term" value="F:unfolded protein binding"/>
    <property type="evidence" value="ECO:0007669"/>
    <property type="project" value="TreeGrafter"/>
</dbReference>
<dbReference type="SUPFAM" id="SSF58014">
    <property type="entry name" value="Coiled-coil domain of nucleotide exchange factor GrpE"/>
    <property type="match status" value="1"/>
</dbReference>
<keyword evidence="5" id="KW-1185">Reference proteome</keyword>
<accession>A0A8D2JTZ5</accession>
<reference evidence="4" key="3">
    <citation type="submission" date="2025-09" db="UniProtKB">
        <authorList>
            <consortium name="Ensembl"/>
        </authorList>
    </citation>
    <scope>IDENTIFICATION</scope>
</reference>
<dbReference type="GO" id="GO:0006457">
    <property type="term" value="P:protein folding"/>
    <property type="evidence" value="ECO:0007669"/>
    <property type="project" value="InterPro"/>
</dbReference>